<dbReference type="HAMAP" id="MF_00373">
    <property type="entry name" value="Ribosomal_bL28"/>
    <property type="match status" value="1"/>
</dbReference>
<reference evidence="5 6" key="1">
    <citation type="journal article" date="2016" name="ISME J.">
        <title>Chasing the elusive Euryarchaeota class WSA2: genomes reveal a uniquely fastidious methyl-reducing methanogen.</title>
        <authorList>
            <person name="Nobu M.K."/>
            <person name="Narihiro T."/>
            <person name="Kuroda K."/>
            <person name="Mei R."/>
            <person name="Liu W.T."/>
        </authorList>
    </citation>
    <scope>NUCLEOTIDE SEQUENCE [LARGE SCALE GENOMIC DNA]</scope>
    <source>
        <strain evidence="5">U1lsi0528_Bin089</strain>
    </source>
</reference>
<dbReference type="GO" id="GO:0005840">
    <property type="term" value="C:ribosome"/>
    <property type="evidence" value="ECO:0007669"/>
    <property type="project" value="UniProtKB-KW"/>
</dbReference>
<keyword evidence="2 5" id="KW-0689">Ribosomal protein</keyword>
<feature type="region of interest" description="Disordered" evidence="4">
    <location>
        <begin position="12"/>
        <end position="32"/>
    </location>
</feature>
<evidence type="ECO:0000313" key="6">
    <source>
        <dbReference type="Proteomes" id="UP000075578"/>
    </source>
</evidence>
<dbReference type="GO" id="GO:1990904">
    <property type="term" value="C:ribonucleoprotein complex"/>
    <property type="evidence" value="ECO:0007669"/>
    <property type="project" value="UniProtKB-KW"/>
</dbReference>
<sequence length="82" mass="9155">MARVCELTGRSTSYGHNMKHRRGSSGGGGAWRFRSQKTKRTWLPNLRKVKVIRDGKAETITVSMKAYKALRKFGSVDGITLA</sequence>
<proteinExistence type="inferred from homology"/>
<evidence type="ECO:0000256" key="4">
    <source>
        <dbReference type="SAM" id="MobiDB-lite"/>
    </source>
</evidence>
<dbReference type="InterPro" id="IPR037147">
    <property type="entry name" value="Ribosomal_bL28_sf"/>
</dbReference>
<dbReference type="SUPFAM" id="SSF143800">
    <property type="entry name" value="L28p-like"/>
    <property type="match status" value="1"/>
</dbReference>
<dbReference type="Gene3D" id="2.30.170.40">
    <property type="entry name" value="Ribosomal protein L28/L24"/>
    <property type="match status" value="1"/>
</dbReference>
<evidence type="ECO:0000313" key="5">
    <source>
        <dbReference type="EMBL" id="KYC46653.1"/>
    </source>
</evidence>
<comment type="similarity">
    <text evidence="1">Belongs to the bacterial ribosomal protein bL28 family.</text>
</comment>
<name>A0A150INV1_9EURY</name>
<protein>
    <submittedName>
        <fullName evidence="5">50S ribosomal protein L28</fullName>
    </submittedName>
</protein>
<evidence type="ECO:0000256" key="2">
    <source>
        <dbReference type="ARBA" id="ARBA00022980"/>
    </source>
</evidence>
<dbReference type="EMBL" id="LNGD01000189">
    <property type="protein sequence ID" value="KYC46653.1"/>
    <property type="molecule type" value="Genomic_DNA"/>
</dbReference>
<dbReference type="InterPro" id="IPR026569">
    <property type="entry name" value="Ribosomal_bL28"/>
</dbReference>
<dbReference type="Proteomes" id="UP000075578">
    <property type="component" value="Unassembled WGS sequence"/>
</dbReference>
<organism evidence="5 6">
    <name type="scientific">Candidatus Methanofastidiosum methylothiophilum</name>
    <dbReference type="NCBI Taxonomy" id="1705564"/>
    <lineage>
        <taxon>Archaea</taxon>
        <taxon>Methanobacteriati</taxon>
        <taxon>Methanobacteriota</taxon>
        <taxon>Stenosarchaea group</taxon>
        <taxon>Candidatus Methanofastidiosia</taxon>
        <taxon>Candidatus Methanofastidiosales</taxon>
        <taxon>Candidatus Methanofastidiosaceae</taxon>
        <taxon>Candidatus Methanofastidiosum</taxon>
    </lineage>
</organism>
<gene>
    <name evidence="5" type="ORF">AMQ74_01778</name>
</gene>
<dbReference type="GO" id="GO:0003735">
    <property type="term" value="F:structural constituent of ribosome"/>
    <property type="evidence" value="ECO:0007669"/>
    <property type="project" value="InterPro"/>
</dbReference>
<dbReference type="InterPro" id="IPR034704">
    <property type="entry name" value="Ribosomal_bL28/bL31-like_sf"/>
</dbReference>
<dbReference type="PANTHER" id="PTHR39080:SF1">
    <property type="entry name" value="LARGE RIBOSOMAL SUBUNIT PROTEIN BL28A"/>
    <property type="match status" value="1"/>
</dbReference>
<dbReference type="AlphaFoldDB" id="A0A150INV1"/>
<dbReference type="InterPro" id="IPR050096">
    <property type="entry name" value="Bacterial_rp_bL28"/>
</dbReference>
<evidence type="ECO:0000256" key="3">
    <source>
        <dbReference type="ARBA" id="ARBA00023274"/>
    </source>
</evidence>
<comment type="caution">
    <text evidence="5">The sequence shown here is derived from an EMBL/GenBank/DDBJ whole genome shotgun (WGS) entry which is preliminary data.</text>
</comment>
<dbReference type="PANTHER" id="PTHR39080">
    <property type="entry name" value="50S RIBOSOMAL PROTEIN L28"/>
    <property type="match status" value="1"/>
</dbReference>
<keyword evidence="3" id="KW-0687">Ribonucleoprotein</keyword>
<evidence type="ECO:0000256" key="1">
    <source>
        <dbReference type="ARBA" id="ARBA00008760"/>
    </source>
</evidence>
<accession>A0A150INV1</accession>
<dbReference type="Pfam" id="PF00830">
    <property type="entry name" value="Ribosomal_L28"/>
    <property type="match status" value="1"/>
</dbReference>